<feature type="DNA-binding region" description="H-T-H motif" evidence="4">
    <location>
        <begin position="25"/>
        <end position="44"/>
    </location>
</feature>
<organism evidence="6 7">
    <name type="scientific">Herbihabitans rhizosphaerae</name>
    <dbReference type="NCBI Taxonomy" id="1872711"/>
    <lineage>
        <taxon>Bacteria</taxon>
        <taxon>Bacillati</taxon>
        <taxon>Actinomycetota</taxon>
        <taxon>Actinomycetes</taxon>
        <taxon>Pseudonocardiales</taxon>
        <taxon>Pseudonocardiaceae</taxon>
        <taxon>Herbihabitans</taxon>
    </lineage>
</organism>
<name>A0A4Q7L6M2_9PSEU</name>
<evidence type="ECO:0000256" key="1">
    <source>
        <dbReference type="ARBA" id="ARBA00023015"/>
    </source>
</evidence>
<keyword evidence="3" id="KW-0804">Transcription</keyword>
<dbReference type="InterPro" id="IPR009057">
    <property type="entry name" value="Homeodomain-like_sf"/>
</dbReference>
<dbReference type="PANTHER" id="PTHR30055:SF234">
    <property type="entry name" value="HTH-TYPE TRANSCRIPTIONAL REGULATOR BETI"/>
    <property type="match status" value="1"/>
</dbReference>
<feature type="domain" description="HTH tetR-type" evidence="5">
    <location>
        <begin position="2"/>
        <end position="62"/>
    </location>
</feature>
<evidence type="ECO:0000313" key="7">
    <source>
        <dbReference type="Proteomes" id="UP000294257"/>
    </source>
</evidence>
<dbReference type="InterPro" id="IPR001647">
    <property type="entry name" value="HTH_TetR"/>
</dbReference>
<sequence>MVPTRERIIDAAEKLMREKGYAHATTKEIAKAADCSEATLYKHFEDRTDIFLAVLTLRLPDLGFHLDNLIAKAGSGTVRANLMLVADSALRFYLESFPIAMSLFSSRALLDAHRAKLKLREMTPRYPNNQLAEYLGAEQSQGRLRRTFDPDAAASLLLGACFQTAFFATFDDQPPDDAVIEHLAGQLVKALLENLRPTKETR</sequence>
<evidence type="ECO:0000256" key="2">
    <source>
        <dbReference type="ARBA" id="ARBA00023125"/>
    </source>
</evidence>
<evidence type="ECO:0000256" key="4">
    <source>
        <dbReference type="PROSITE-ProRule" id="PRU00335"/>
    </source>
</evidence>
<keyword evidence="2 4" id="KW-0238">DNA-binding</keyword>
<evidence type="ECO:0000256" key="3">
    <source>
        <dbReference type="ARBA" id="ARBA00023163"/>
    </source>
</evidence>
<dbReference type="SUPFAM" id="SSF46689">
    <property type="entry name" value="Homeodomain-like"/>
    <property type="match status" value="1"/>
</dbReference>
<dbReference type="Proteomes" id="UP000294257">
    <property type="component" value="Unassembled WGS sequence"/>
</dbReference>
<dbReference type="SUPFAM" id="SSF48498">
    <property type="entry name" value="Tetracyclin repressor-like, C-terminal domain"/>
    <property type="match status" value="1"/>
</dbReference>
<dbReference type="GO" id="GO:0000976">
    <property type="term" value="F:transcription cis-regulatory region binding"/>
    <property type="evidence" value="ECO:0007669"/>
    <property type="project" value="TreeGrafter"/>
</dbReference>
<keyword evidence="1" id="KW-0805">Transcription regulation</keyword>
<accession>A0A4Q7L6M2</accession>
<dbReference type="Pfam" id="PF00440">
    <property type="entry name" value="TetR_N"/>
    <property type="match status" value="1"/>
</dbReference>
<dbReference type="EMBL" id="SGWQ01000001">
    <property type="protein sequence ID" value="RZS45005.1"/>
    <property type="molecule type" value="Genomic_DNA"/>
</dbReference>
<dbReference type="Gene3D" id="1.10.357.10">
    <property type="entry name" value="Tetracycline Repressor, domain 2"/>
    <property type="match status" value="1"/>
</dbReference>
<dbReference type="PANTHER" id="PTHR30055">
    <property type="entry name" value="HTH-TYPE TRANSCRIPTIONAL REGULATOR RUTR"/>
    <property type="match status" value="1"/>
</dbReference>
<evidence type="ECO:0000259" key="5">
    <source>
        <dbReference type="PROSITE" id="PS50977"/>
    </source>
</evidence>
<dbReference type="GO" id="GO:0003700">
    <property type="term" value="F:DNA-binding transcription factor activity"/>
    <property type="evidence" value="ECO:0007669"/>
    <property type="project" value="TreeGrafter"/>
</dbReference>
<dbReference type="RefSeq" id="WP_341273136.1">
    <property type="nucleotide sequence ID" value="NZ_SGWQ01000001.1"/>
</dbReference>
<evidence type="ECO:0000313" key="6">
    <source>
        <dbReference type="EMBL" id="RZS45005.1"/>
    </source>
</evidence>
<reference evidence="6 7" key="1">
    <citation type="submission" date="2019-02" db="EMBL/GenBank/DDBJ databases">
        <title>Genomic Encyclopedia of Type Strains, Phase IV (KMG-IV): sequencing the most valuable type-strain genomes for metagenomic binning, comparative biology and taxonomic classification.</title>
        <authorList>
            <person name="Goeker M."/>
        </authorList>
    </citation>
    <scope>NUCLEOTIDE SEQUENCE [LARGE SCALE GENOMIC DNA]</scope>
    <source>
        <strain evidence="6 7">DSM 101727</strain>
    </source>
</reference>
<dbReference type="PRINTS" id="PR00455">
    <property type="entry name" value="HTHTETR"/>
</dbReference>
<comment type="caution">
    <text evidence="6">The sequence shown here is derived from an EMBL/GenBank/DDBJ whole genome shotgun (WGS) entry which is preliminary data.</text>
</comment>
<gene>
    <name evidence="6" type="ORF">EV193_101889</name>
</gene>
<dbReference type="InterPro" id="IPR036271">
    <property type="entry name" value="Tet_transcr_reg_TetR-rel_C_sf"/>
</dbReference>
<protein>
    <submittedName>
        <fullName evidence="6">TetR family transcriptional regulator</fullName>
    </submittedName>
</protein>
<dbReference type="PROSITE" id="PS50977">
    <property type="entry name" value="HTH_TETR_2"/>
    <property type="match status" value="1"/>
</dbReference>
<keyword evidence="7" id="KW-1185">Reference proteome</keyword>
<proteinExistence type="predicted"/>
<dbReference type="InterPro" id="IPR050109">
    <property type="entry name" value="HTH-type_TetR-like_transc_reg"/>
</dbReference>
<dbReference type="AlphaFoldDB" id="A0A4Q7L6M2"/>